<dbReference type="OrthoDB" id="9785602at2"/>
<sequence length="190" mass="21743">MTLDTFPGLTSPRLKIRRFDDADVSAFLAYRNDAEVARFQSWNCCSEEEARQFIEEMKTLPCGEPGKGLQLAIEMTDTSALIGDCYLEVDSREPRQAEIGFTLARPYQKQGFATEAIAAVVGYAFQELDMHRIVGRADCRNIASAALMERLGMRREGYHLQSYWFKGEWTDEYLYAILKDEWLKKNRGAT</sequence>
<accession>A0A402CQM6</accession>
<dbReference type="PROSITE" id="PS51186">
    <property type="entry name" value="GNAT"/>
    <property type="match status" value="1"/>
</dbReference>
<evidence type="ECO:0000313" key="2">
    <source>
        <dbReference type="Proteomes" id="UP000287394"/>
    </source>
</evidence>
<dbReference type="InterPro" id="IPR016181">
    <property type="entry name" value="Acyl_CoA_acyltransferase"/>
</dbReference>
<evidence type="ECO:0000313" key="1">
    <source>
        <dbReference type="EMBL" id="BDI32641.1"/>
    </source>
</evidence>
<dbReference type="KEGG" id="ccot:CCAX7_46920"/>
<keyword evidence="2" id="KW-1185">Reference proteome</keyword>
<dbReference type="GO" id="GO:0016747">
    <property type="term" value="F:acyltransferase activity, transferring groups other than amino-acyl groups"/>
    <property type="evidence" value="ECO:0007669"/>
    <property type="project" value="InterPro"/>
</dbReference>
<dbReference type="InterPro" id="IPR051531">
    <property type="entry name" value="N-acetyltransferase"/>
</dbReference>
<dbReference type="SUPFAM" id="SSF55729">
    <property type="entry name" value="Acyl-CoA N-acyltransferases (Nat)"/>
    <property type="match status" value="1"/>
</dbReference>
<gene>
    <name evidence="1" type="ORF">CCAX7_46920</name>
</gene>
<dbReference type="PANTHER" id="PTHR43792">
    <property type="entry name" value="GNAT FAMILY, PUTATIVE (AFU_ORTHOLOGUE AFUA_3G00765)-RELATED-RELATED"/>
    <property type="match status" value="1"/>
</dbReference>
<dbReference type="EMBL" id="AP025739">
    <property type="protein sequence ID" value="BDI32641.1"/>
    <property type="molecule type" value="Genomic_DNA"/>
</dbReference>
<organism evidence="1 2">
    <name type="scientific">Capsulimonas corticalis</name>
    <dbReference type="NCBI Taxonomy" id="2219043"/>
    <lineage>
        <taxon>Bacteria</taxon>
        <taxon>Bacillati</taxon>
        <taxon>Armatimonadota</taxon>
        <taxon>Armatimonadia</taxon>
        <taxon>Capsulimonadales</taxon>
        <taxon>Capsulimonadaceae</taxon>
        <taxon>Capsulimonas</taxon>
    </lineage>
</organism>
<dbReference type="FunCoup" id="A0A402CQM6">
    <property type="interactions" value="10"/>
</dbReference>
<dbReference type="RefSeq" id="WP_119319651.1">
    <property type="nucleotide sequence ID" value="NZ_AP025739.1"/>
</dbReference>
<name>A0A402CQM6_9BACT</name>
<dbReference type="Pfam" id="PF13302">
    <property type="entry name" value="Acetyltransf_3"/>
    <property type="match status" value="1"/>
</dbReference>
<dbReference type="InterPro" id="IPR000182">
    <property type="entry name" value="GNAT_dom"/>
</dbReference>
<dbReference type="Proteomes" id="UP000287394">
    <property type="component" value="Chromosome"/>
</dbReference>
<proteinExistence type="predicted"/>
<dbReference type="PANTHER" id="PTHR43792:SF1">
    <property type="entry name" value="N-ACETYLTRANSFERASE DOMAIN-CONTAINING PROTEIN"/>
    <property type="match status" value="1"/>
</dbReference>
<protein>
    <submittedName>
        <fullName evidence="1">Ribosomal-protein-serine acetyltransferase</fullName>
    </submittedName>
</protein>
<dbReference type="AlphaFoldDB" id="A0A402CQM6"/>
<dbReference type="Gene3D" id="3.40.630.30">
    <property type="match status" value="1"/>
</dbReference>
<reference evidence="1 2" key="1">
    <citation type="journal article" date="2019" name="Int. J. Syst. Evol. Microbiol.">
        <title>Capsulimonas corticalis gen. nov., sp. nov., an aerobic capsulated bacterium, of a novel bacterial order, Capsulimonadales ord. nov., of the class Armatimonadia of the phylum Armatimonadetes.</title>
        <authorList>
            <person name="Li J."/>
            <person name="Kudo C."/>
            <person name="Tonouchi A."/>
        </authorList>
    </citation>
    <scope>NUCLEOTIDE SEQUENCE [LARGE SCALE GENOMIC DNA]</scope>
    <source>
        <strain evidence="1 2">AX-7</strain>
    </source>
</reference>